<feature type="compositionally biased region" description="Basic and acidic residues" evidence="2">
    <location>
        <begin position="489"/>
        <end position="512"/>
    </location>
</feature>
<proteinExistence type="predicted"/>
<name>A0ABX6NKH8_9BACT</name>
<dbReference type="EMBL" id="CP039543">
    <property type="protein sequence ID" value="QJT10721.1"/>
    <property type="molecule type" value="Genomic_DNA"/>
</dbReference>
<evidence type="ECO:0000313" key="4">
    <source>
        <dbReference type="Proteomes" id="UP000503251"/>
    </source>
</evidence>
<feature type="region of interest" description="Disordered" evidence="2">
    <location>
        <begin position="263"/>
        <end position="317"/>
    </location>
</feature>
<dbReference type="Proteomes" id="UP000503251">
    <property type="component" value="Chromosome"/>
</dbReference>
<dbReference type="SMART" id="SM00028">
    <property type="entry name" value="TPR"/>
    <property type="match status" value="2"/>
</dbReference>
<organism evidence="3 4">
    <name type="scientific">Oceanidesulfovibrio marinus</name>
    <dbReference type="NCBI Taxonomy" id="370038"/>
    <lineage>
        <taxon>Bacteria</taxon>
        <taxon>Pseudomonadati</taxon>
        <taxon>Thermodesulfobacteriota</taxon>
        <taxon>Desulfovibrionia</taxon>
        <taxon>Desulfovibrionales</taxon>
        <taxon>Desulfovibrionaceae</taxon>
        <taxon>Oceanidesulfovibrio</taxon>
    </lineage>
</organism>
<dbReference type="PROSITE" id="PS50005">
    <property type="entry name" value="TPR"/>
    <property type="match status" value="1"/>
</dbReference>
<evidence type="ECO:0000256" key="2">
    <source>
        <dbReference type="SAM" id="MobiDB-lite"/>
    </source>
</evidence>
<feature type="repeat" description="TPR" evidence="1">
    <location>
        <begin position="316"/>
        <end position="349"/>
    </location>
</feature>
<evidence type="ECO:0000256" key="1">
    <source>
        <dbReference type="PROSITE-ProRule" id="PRU00339"/>
    </source>
</evidence>
<feature type="region of interest" description="Disordered" evidence="2">
    <location>
        <begin position="148"/>
        <end position="225"/>
    </location>
</feature>
<dbReference type="Pfam" id="PF14559">
    <property type="entry name" value="TPR_19"/>
    <property type="match status" value="1"/>
</dbReference>
<dbReference type="InterPro" id="IPR011990">
    <property type="entry name" value="TPR-like_helical_dom_sf"/>
</dbReference>
<protein>
    <submittedName>
        <fullName evidence="3">Tetratricopeptide repeat protein</fullName>
    </submittedName>
</protein>
<reference evidence="3 4" key="1">
    <citation type="submission" date="2019-04" db="EMBL/GenBank/DDBJ databases">
        <title>Isolation and culture of sulfate reducing bacteria from the cold seep of the South China Sea.</title>
        <authorList>
            <person name="Sun C."/>
            <person name="Liu R."/>
        </authorList>
    </citation>
    <scope>NUCLEOTIDE SEQUENCE [LARGE SCALE GENOMIC DNA]</scope>
    <source>
        <strain evidence="3 4">CS1</strain>
    </source>
</reference>
<dbReference type="SUPFAM" id="SSF48452">
    <property type="entry name" value="TPR-like"/>
    <property type="match status" value="1"/>
</dbReference>
<keyword evidence="1" id="KW-0802">TPR repeat</keyword>
<evidence type="ECO:0000313" key="3">
    <source>
        <dbReference type="EMBL" id="QJT10721.1"/>
    </source>
</evidence>
<dbReference type="Pfam" id="PF13432">
    <property type="entry name" value="TPR_16"/>
    <property type="match status" value="1"/>
</dbReference>
<accession>A0ABX6NKH8</accession>
<dbReference type="InterPro" id="IPR019734">
    <property type="entry name" value="TPR_rpt"/>
</dbReference>
<keyword evidence="4" id="KW-1185">Reference proteome</keyword>
<gene>
    <name evidence="3" type="ORF">E8L03_18145</name>
</gene>
<dbReference type="Gene3D" id="1.25.40.10">
    <property type="entry name" value="Tetratricopeptide repeat domain"/>
    <property type="match status" value="2"/>
</dbReference>
<feature type="region of interest" description="Disordered" evidence="2">
    <location>
        <begin position="475"/>
        <end position="512"/>
    </location>
</feature>
<sequence>MSHRGGCGMSNSSGFRVVIADSDPVMAKIVLNQVACTGHLAEDIGESGTSKPGAIPGCLDFVIAHWTIASKSNFAFLESLEKADPPIPYIVMLRDKDGSAKQLKLQLKERGSLFSLSQPFSTDKLEEVIGKVIASLPEPVAAQYRERMGNDSSNPFDIGGGVPTAQPAAPQPQNNPPTQAGDGPVAANPDSKPLDALGNTLFELEETRPEEDNREDESLSEEERAVVNWFDDPEFLGSTQRLRDSIHFRVSFNENDSAFAVEKAQEPSAAYGETPHSDAAVDTPDASDGQTGGNGSAKKQRDHAAETAKESTAVTARRHFSKGKEALAAKDYTQAIRNFTAVLQLKPGSPQAYKGLAVAFRGKGDWNRSCYFLGRACQSFIWCGRFEEGLAMHEEMKRRGITTVHPFGAVAQTLVKRGRLDKALRLLEQGRKLAPKDADLLWAYALLLSFKGDNKSAIRALDDLLSSAAKHKDARNLRAKLLSKPPKPPKPDKNGKGDDSQQSHDLDSLSDE</sequence>